<dbReference type="EMBL" id="CP155447">
    <property type="protein sequence ID" value="XBH04489.1"/>
    <property type="molecule type" value="Genomic_DNA"/>
</dbReference>
<sequence>MMSRPEPAGQNPRRIRVCDHGVEMAYKAVVIVIVSVGVSLGATWARGAEPTEALTIQLVHPERQLERLIALFKGTRAPHPAAAMAAWKRATRDLKVKGLAKATEAAIAALNPGMIRELRNFDGGQIGLGLDPVDGRLRWYVVAPRDDGALSALTTAMALTDGGPDSPYLDMKVDRLGQPGAPLALRIPGKLVIASSRADLPSARDAAGQLDNIEASESASGWVVKFNPEALPLAGSVVSRQIIEAVRASGWRSLEGRAGIEGESVEVAMTGELKTTLGGPILESTWLDWIPASEVIAAGAFSIDASPQAWDARFAWADRVERAAPGKESVAPLRTRLNLLSFGTGVRPEVDLFPQVRGLTAFATSDQKGGLGAIVVALHVADAQIAERLATRFVPRLASAIGQTKLEPRAEGGLILGEVWNRPIVMVQRESTLLFGWGESSLTACLSAKDDPSRSAGTTVRAFWGTLPSHRLGAVWPGQLGNPLLADAPPVAWVGRNESKVTQDVVRWNGLRGVVQRFLERVPLEPFINR</sequence>
<protein>
    <recommendedName>
        <fullName evidence="2">DUF3352 domain-containing protein</fullName>
    </recommendedName>
</protein>
<accession>A0AAU7CGK7</accession>
<gene>
    <name evidence="1" type="ORF">V5E97_00300</name>
</gene>
<dbReference type="RefSeq" id="WP_406697251.1">
    <property type="nucleotide sequence ID" value="NZ_CP155447.1"/>
</dbReference>
<evidence type="ECO:0000313" key="1">
    <source>
        <dbReference type="EMBL" id="XBH04489.1"/>
    </source>
</evidence>
<proteinExistence type="predicted"/>
<name>A0AAU7CGK7_9BACT</name>
<dbReference type="AlphaFoldDB" id="A0AAU7CGK7"/>
<reference evidence="1" key="1">
    <citation type="submission" date="2024-05" db="EMBL/GenBank/DDBJ databases">
        <title>Planctomycetes of the genus Singulisphaera possess chitinolytic capabilities.</title>
        <authorList>
            <person name="Ivanova A."/>
        </authorList>
    </citation>
    <scope>NUCLEOTIDE SEQUENCE</scope>
    <source>
        <strain evidence="1">Ch08T</strain>
    </source>
</reference>
<organism evidence="1">
    <name type="scientific">Singulisphaera sp. Ch08</name>
    <dbReference type="NCBI Taxonomy" id="3120278"/>
    <lineage>
        <taxon>Bacteria</taxon>
        <taxon>Pseudomonadati</taxon>
        <taxon>Planctomycetota</taxon>
        <taxon>Planctomycetia</taxon>
        <taxon>Isosphaerales</taxon>
        <taxon>Isosphaeraceae</taxon>
        <taxon>Singulisphaera</taxon>
    </lineage>
</organism>
<evidence type="ECO:0008006" key="2">
    <source>
        <dbReference type="Google" id="ProtNLM"/>
    </source>
</evidence>